<evidence type="ECO:0000313" key="2">
    <source>
        <dbReference type="Proteomes" id="UP000008144"/>
    </source>
</evidence>
<dbReference type="HOGENOM" id="CLU_1668788_0_0_1"/>
<protein>
    <submittedName>
        <fullName evidence="1">Uncharacterized protein</fullName>
    </submittedName>
</protein>
<keyword evidence="2" id="KW-1185">Reference proteome</keyword>
<evidence type="ECO:0000313" key="1">
    <source>
        <dbReference type="Ensembl" id="ENSCINP00000016819.3"/>
    </source>
</evidence>
<dbReference type="AlphaFoldDB" id="F6R5D4"/>
<reference evidence="1" key="2">
    <citation type="journal article" date="2008" name="Genome Biol.">
        <title>Improved genome assembly and evidence-based global gene model set for the chordate Ciona intestinalis: new insight into intron and operon populations.</title>
        <authorList>
            <person name="Satou Y."/>
            <person name="Mineta K."/>
            <person name="Ogasawara M."/>
            <person name="Sasakura Y."/>
            <person name="Shoguchi E."/>
            <person name="Ueno K."/>
            <person name="Yamada L."/>
            <person name="Matsumoto J."/>
            <person name="Wasserscheid J."/>
            <person name="Dewar K."/>
            <person name="Wiley G.B."/>
            <person name="Macmil S.L."/>
            <person name="Roe B.A."/>
            <person name="Zeller R.W."/>
            <person name="Hastings K.E."/>
            <person name="Lemaire P."/>
            <person name="Lindquist E."/>
            <person name="Endo T."/>
            <person name="Hotta K."/>
            <person name="Inaba K."/>
        </authorList>
    </citation>
    <scope>NUCLEOTIDE SEQUENCE [LARGE SCALE GENOMIC DNA]</scope>
    <source>
        <strain evidence="1">wild type</strain>
    </source>
</reference>
<organism evidence="1 2">
    <name type="scientific">Ciona intestinalis</name>
    <name type="common">Transparent sea squirt</name>
    <name type="synonym">Ascidia intestinalis</name>
    <dbReference type="NCBI Taxonomy" id="7719"/>
    <lineage>
        <taxon>Eukaryota</taxon>
        <taxon>Metazoa</taxon>
        <taxon>Chordata</taxon>
        <taxon>Tunicata</taxon>
        <taxon>Ascidiacea</taxon>
        <taxon>Phlebobranchia</taxon>
        <taxon>Cionidae</taxon>
        <taxon>Ciona</taxon>
    </lineage>
</organism>
<dbReference type="STRING" id="7719.ENSCINP00000016819"/>
<dbReference type="EMBL" id="EAAA01002967">
    <property type="status" value="NOT_ANNOTATED_CDS"/>
    <property type="molecule type" value="Genomic_DNA"/>
</dbReference>
<dbReference type="Proteomes" id="UP000008144">
    <property type="component" value="Chromosome 9"/>
</dbReference>
<reference evidence="1" key="4">
    <citation type="submission" date="2025-09" db="UniProtKB">
        <authorList>
            <consortium name="Ensembl"/>
        </authorList>
    </citation>
    <scope>IDENTIFICATION</scope>
</reference>
<proteinExistence type="predicted"/>
<dbReference type="InParanoid" id="F6R5D4"/>
<name>F6R5D4_CIOIN</name>
<dbReference type="GeneTree" id="ENSGT00940000165945"/>
<reference evidence="2" key="1">
    <citation type="journal article" date="2002" name="Science">
        <title>The draft genome of Ciona intestinalis: insights into chordate and vertebrate origins.</title>
        <authorList>
            <person name="Dehal P."/>
            <person name="Satou Y."/>
            <person name="Campbell R.K."/>
            <person name="Chapman J."/>
            <person name="Degnan B."/>
            <person name="De Tomaso A."/>
            <person name="Davidson B."/>
            <person name="Di Gregorio A."/>
            <person name="Gelpke M."/>
            <person name="Goodstein D.M."/>
            <person name="Harafuji N."/>
            <person name="Hastings K.E."/>
            <person name="Ho I."/>
            <person name="Hotta K."/>
            <person name="Huang W."/>
            <person name="Kawashima T."/>
            <person name="Lemaire P."/>
            <person name="Martinez D."/>
            <person name="Meinertzhagen I.A."/>
            <person name="Necula S."/>
            <person name="Nonaka M."/>
            <person name="Putnam N."/>
            <person name="Rash S."/>
            <person name="Saiga H."/>
            <person name="Satake M."/>
            <person name="Terry A."/>
            <person name="Yamada L."/>
            <person name="Wang H.G."/>
            <person name="Awazu S."/>
            <person name="Azumi K."/>
            <person name="Boore J."/>
            <person name="Branno M."/>
            <person name="Chin-Bow S."/>
            <person name="DeSantis R."/>
            <person name="Doyle S."/>
            <person name="Francino P."/>
            <person name="Keys D.N."/>
            <person name="Haga S."/>
            <person name="Hayashi H."/>
            <person name="Hino K."/>
            <person name="Imai K.S."/>
            <person name="Inaba K."/>
            <person name="Kano S."/>
            <person name="Kobayashi K."/>
            <person name="Kobayashi M."/>
            <person name="Lee B.I."/>
            <person name="Makabe K.W."/>
            <person name="Manohar C."/>
            <person name="Matassi G."/>
            <person name="Medina M."/>
            <person name="Mochizuki Y."/>
            <person name="Mount S."/>
            <person name="Morishita T."/>
            <person name="Miura S."/>
            <person name="Nakayama A."/>
            <person name="Nishizaka S."/>
            <person name="Nomoto H."/>
            <person name="Ohta F."/>
            <person name="Oishi K."/>
            <person name="Rigoutsos I."/>
            <person name="Sano M."/>
            <person name="Sasaki A."/>
            <person name="Sasakura Y."/>
            <person name="Shoguchi E."/>
            <person name="Shin-i T."/>
            <person name="Spagnuolo A."/>
            <person name="Stainier D."/>
            <person name="Suzuki M.M."/>
            <person name="Tassy O."/>
            <person name="Takatori N."/>
            <person name="Tokuoka M."/>
            <person name="Yagi K."/>
            <person name="Yoshizaki F."/>
            <person name="Wada S."/>
            <person name="Zhang C."/>
            <person name="Hyatt P.D."/>
            <person name="Larimer F."/>
            <person name="Detter C."/>
            <person name="Doggett N."/>
            <person name="Glavina T."/>
            <person name="Hawkins T."/>
            <person name="Richardson P."/>
            <person name="Lucas S."/>
            <person name="Kohara Y."/>
            <person name="Levine M."/>
            <person name="Satoh N."/>
            <person name="Rokhsar D.S."/>
        </authorList>
    </citation>
    <scope>NUCLEOTIDE SEQUENCE [LARGE SCALE GENOMIC DNA]</scope>
</reference>
<dbReference type="Ensembl" id="ENSCINT00000016819.3">
    <property type="protein sequence ID" value="ENSCINP00000016819.3"/>
    <property type="gene ID" value="ENSCING00000012971.2"/>
</dbReference>
<accession>F6R5D4</accession>
<reference evidence="1" key="3">
    <citation type="submission" date="2025-08" db="UniProtKB">
        <authorList>
            <consortium name="Ensembl"/>
        </authorList>
    </citation>
    <scope>IDENTIFICATION</scope>
</reference>
<sequence length="158" mass="17489">MLRFGIVLITDLTTSEYSVAPSAMYLDKINMETKMYKAFQGHPGTDTKIYDVDATGMLSVPKCGVKDFQLWHLSPVVSMGNSTLVILGEREKWVPVSSRRITGVEIKDGNFLIDLQGKPTEVITMDFLLNTNLVSVSCTVPDSGTTRVSVHSKTCFYT</sequence>